<protein>
    <submittedName>
        <fullName evidence="1">Uncharacterized protein</fullName>
    </submittedName>
</protein>
<dbReference type="Gramene" id="PGSC0003DMT400085495">
    <property type="protein sequence ID" value="PGSC0003DMT400085495"/>
    <property type="gene ID" value="PGSC0003DMG400035066"/>
</dbReference>
<sequence>MKKHYIIDRESAIMTVPISSIAPEAGVSLNIDKQQRLDGDEAATLMEVPISFVALEKAKVDVLQVHDLMFMDDFMMFRCTLECWNELENIGTLLRNKYEKVGKKWEELASLGSERRGAPALKLQRTCWGALAGASPQGVNFKAPFGVHWLARCPTHFPRYLRTFLLRFSTLNPLNFNDSFSKHLGSFIPSIYDRFKPKFHPET</sequence>
<dbReference type="HOGENOM" id="CLU_1350955_0_0_1"/>
<dbReference type="PaxDb" id="4113-PGSC0003DMT400085495"/>
<reference evidence="2" key="1">
    <citation type="journal article" date="2011" name="Nature">
        <title>Genome sequence and analysis of the tuber crop potato.</title>
        <authorList>
            <consortium name="The Potato Genome Sequencing Consortium"/>
        </authorList>
    </citation>
    <scope>NUCLEOTIDE SEQUENCE [LARGE SCALE GENOMIC DNA]</scope>
    <source>
        <strain evidence="2">cv. DM1-3 516 R44</strain>
    </source>
</reference>
<proteinExistence type="predicted"/>
<dbReference type="Proteomes" id="UP000011115">
    <property type="component" value="Unassembled WGS sequence"/>
</dbReference>
<dbReference type="AlphaFoldDB" id="M1D9M2"/>
<evidence type="ECO:0000313" key="1">
    <source>
        <dbReference type="EnsemblPlants" id="PGSC0003DMT400085495"/>
    </source>
</evidence>
<dbReference type="EnsemblPlants" id="PGSC0003DMT400085495">
    <property type="protein sequence ID" value="PGSC0003DMT400085495"/>
    <property type="gene ID" value="PGSC0003DMG400035066"/>
</dbReference>
<name>M1D9M2_SOLTU</name>
<keyword evidence="2" id="KW-1185">Reference proteome</keyword>
<evidence type="ECO:0000313" key="2">
    <source>
        <dbReference type="Proteomes" id="UP000011115"/>
    </source>
</evidence>
<accession>M1D9M2</accession>
<reference evidence="1" key="2">
    <citation type="submission" date="2015-06" db="UniProtKB">
        <authorList>
            <consortium name="EnsemblPlants"/>
        </authorList>
    </citation>
    <scope>IDENTIFICATION</scope>
    <source>
        <strain evidence="1">DM1-3 516 R44</strain>
    </source>
</reference>
<dbReference type="InParanoid" id="M1D9M2"/>
<organism evidence="1 2">
    <name type="scientific">Solanum tuberosum</name>
    <name type="common">Potato</name>
    <dbReference type="NCBI Taxonomy" id="4113"/>
    <lineage>
        <taxon>Eukaryota</taxon>
        <taxon>Viridiplantae</taxon>
        <taxon>Streptophyta</taxon>
        <taxon>Embryophyta</taxon>
        <taxon>Tracheophyta</taxon>
        <taxon>Spermatophyta</taxon>
        <taxon>Magnoliopsida</taxon>
        <taxon>eudicotyledons</taxon>
        <taxon>Gunneridae</taxon>
        <taxon>Pentapetalae</taxon>
        <taxon>asterids</taxon>
        <taxon>lamiids</taxon>
        <taxon>Solanales</taxon>
        <taxon>Solanaceae</taxon>
        <taxon>Solanoideae</taxon>
        <taxon>Solaneae</taxon>
        <taxon>Solanum</taxon>
    </lineage>
</organism>